<dbReference type="EMBL" id="MN739437">
    <property type="protein sequence ID" value="QHT04747.1"/>
    <property type="molecule type" value="Genomic_DNA"/>
</dbReference>
<dbReference type="AlphaFoldDB" id="A0A6C0CKK9"/>
<proteinExistence type="predicted"/>
<protein>
    <submittedName>
        <fullName evidence="2">Uncharacterized protein</fullName>
    </submittedName>
</protein>
<feature type="region of interest" description="Disordered" evidence="1">
    <location>
        <begin position="195"/>
        <end position="241"/>
    </location>
</feature>
<organism evidence="2">
    <name type="scientific">viral metagenome</name>
    <dbReference type="NCBI Taxonomy" id="1070528"/>
    <lineage>
        <taxon>unclassified sequences</taxon>
        <taxon>metagenomes</taxon>
        <taxon>organismal metagenomes</taxon>
    </lineage>
</organism>
<reference evidence="2" key="1">
    <citation type="journal article" date="2020" name="Nature">
        <title>Giant virus diversity and host interactions through global metagenomics.</title>
        <authorList>
            <person name="Schulz F."/>
            <person name="Roux S."/>
            <person name="Paez-Espino D."/>
            <person name="Jungbluth S."/>
            <person name="Walsh D.A."/>
            <person name="Denef V.J."/>
            <person name="McMahon K.D."/>
            <person name="Konstantinidis K.T."/>
            <person name="Eloe-Fadrosh E.A."/>
            <person name="Kyrpides N.C."/>
            <person name="Woyke T."/>
        </authorList>
    </citation>
    <scope>NUCLEOTIDE SEQUENCE</scope>
    <source>
        <strain evidence="2">GVMAG-M-3300021343-4</strain>
    </source>
</reference>
<evidence type="ECO:0000313" key="2">
    <source>
        <dbReference type="EMBL" id="QHT04747.1"/>
    </source>
</evidence>
<accession>A0A6C0CKK9</accession>
<evidence type="ECO:0000256" key="1">
    <source>
        <dbReference type="SAM" id="MobiDB-lite"/>
    </source>
</evidence>
<sequence length="413" mass="46505">MKCNLRNLSTECIVEIHKNPYKYGDMLQKMHAPQVEQAITGRSGYGMDGCGELLNGFNKECHAGRGGWTAKVIKEHAKKCGCDLTNQTLKSDMCKTLKQCIQSQGKKPTDRVLETVVQTAKEKLPRTRPRGVHDNCNEHLLNFEDKCHAGRGGWTAKQIKTHSEKCGCGTPSSNLKSDLCREFKDCLTGVRLPLNPAGPAPARSPATLGKPDPTPKKRGCTYQEAPKYHTKSRGSPPYPGNECRGMVMKGNDGRMYESRPVAGGKYWRWFVLDEKASKGKAKARDPRYPKTLLKDVMFYYGENKRYSHPVYTDTLERLSEDDLETILTDYKSDLIPLTVTDFLGNTFTETYSVPSNGLSVGLLIDTITYFDKAIRPHTRINMNGKIVPDYHHLIFSGLEWDPKQNAYEVLWES</sequence>
<name>A0A6C0CKK9_9ZZZZ</name>